<dbReference type="EMBL" id="JAIBOA010000014">
    <property type="protein sequence ID" value="MBW8485070.1"/>
    <property type="molecule type" value="Genomic_DNA"/>
</dbReference>
<accession>A0ABS7FYP7</accession>
<evidence type="ECO:0008006" key="4">
    <source>
        <dbReference type="Google" id="ProtNLM"/>
    </source>
</evidence>
<organism evidence="2 3">
    <name type="scientific">Actinomadura parmotrematis</name>
    <dbReference type="NCBI Taxonomy" id="2864039"/>
    <lineage>
        <taxon>Bacteria</taxon>
        <taxon>Bacillati</taxon>
        <taxon>Actinomycetota</taxon>
        <taxon>Actinomycetes</taxon>
        <taxon>Streptosporangiales</taxon>
        <taxon>Thermomonosporaceae</taxon>
        <taxon>Actinomadura</taxon>
    </lineage>
</organism>
<keyword evidence="3" id="KW-1185">Reference proteome</keyword>
<feature type="compositionally biased region" description="Basic and acidic residues" evidence="1">
    <location>
        <begin position="100"/>
        <end position="109"/>
    </location>
</feature>
<reference evidence="2 3" key="1">
    <citation type="submission" date="2021-07" db="EMBL/GenBank/DDBJ databases">
        <title>Actinomadura sp. PM05-2 isolated from lichen.</title>
        <authorList>
            <person name="Somphong A."/>
            <person name="Phongsopitanun W."/>
            <person name="Tanasupawat S."/>
            <person name="Peongsungnone V."/>
        </authorList>
    </citation>
    <scope>NUCLEOTIDE SEQUENCE [LARGE SCALE GENOMIC DNA]</scope>
    <source>
        <strain evidence="2 3">PM05-2</strain>
    </source>
</reference>
<dbReference type="RefSeq" id="WP_220168299.1">
    <property type="nucleotide sequence ID" value="NZ_JAIBOA010000014.1"/>
</dbReference>
<gene>
    <name evidence="2" type="ORF">K1Y72_21990</name>
</gene>
<protein>
    <recommendedName>
        <fullName evidence="4">Histidine kinase</fullName>
    </recommendedName>
</protein>
<sequence length="115" mass="12453">MHCGRDRPWTDGAAPPSEARAARPGPPRTAVPPAPDQPEEQHPVPDDPTTPSGLPVRVPQTSLAPPLREDDPATENPPEPARSPADIKRIMGSYQRGIRRGREATAERSEGEDEQ</sequence>
<feature type="compositionally biased region" description="Pro residues" evidence="1">
    <location>
        <begin position="24"/>
        <end position="36"/>
    </location>
</feature>
<feature type="compositionally biased region" description="Low complexity" evidence="1">
    <location>
        <begin position="13"/>
        <end position="23"/>
    </location>
</feature>
<proteinExistence type="predicted"/>
<feature type="region of interest" description="Disordered" evidence="1">
    <location>
        <begin position="1"/>
        <end position="115"/>
    </location>
</feature>
<evidence type="ECO:0000313" key="3">
    <source>
        <dbReference type="Proteomes" id="UP000774570"/>
    </source>
</evidence>
<comment type="caution">
    <text evidence="2">The sequence shown here is derived from an EMBL/GenBank/DDBJ whole genome shotgun (WGS) entry which is preliminary data.</text>
</comment>
<evidence type="ECO:0000313" key="2">
    <source>
        <dbReference type="EMBL" id="MBW8485070.1"/>
    </source>
</evidence>
<evidence type="ECO:0000256" key="1">
    <source>
        <dbReference type="SAM" id="MobiDB-lite"/>
    </source>
</evidence>
<dbReference type="Proteomes" id="UP000774570">
    <property type="component" value="Unassembled WGS sequence"/>
</dbReference>
<name>A0ABS7FYP7_9ACTN</name>